<dbReference type="GO" id="GO:0005938">
    <property type="term" value="C:cell cortex"/>
    <property type="evidence" value="ECO:0007669"/>
    <property type="project" value="InterPro"/>
</dbReference>
<feature type="region of interest" description="Disordered" evidence="2">
    <location>
        <begin position="273"/>
        <end position="292"/>
    </location>
</feature>
<sequence length="2757" mass="306150">MAPQDHNLKSQLSDIQKRLSESTFNTPKRSSTLRRENESSTEGPTSPTENRAPAEKRSFSNLISRNKDRRVSLPPLDNNKTLTSPGKGAGKDMDFVVGLSENLLQECRRLQAENQAKSHKLRSIEDEFSKLKASNASLMAKLNDNLQTEERYKDTNWELEMKLQQLTQEMALINESYQKTQKELTKQSELSHEMRTELEEINMNRASLERDFSSNKLSSNTEIQDLKDHVDELNDENSRLNDEIDELRKQLQASTSQKKAPQLLQVPVLKPVESSDDEAELNEPPVSPVKTIPLGNDALQTETLKASLQNAHQTIAKLRSQILKLRQGELASKQSQHTLQTPRKGQSPVNKKKGLPDSVVKNLHIMGNTNRGSTVIYDDSMASLENDEWENYEGDTTSIASSPSKKPQRPRSIISTASKELLDDSDSEIEDAPEFNAPLSTELKTITEEDATRYAEENDLVIISHDEYEKLTTTYEEERKLLVADLSSKDKMLNSLTNQLSQREAAEAQYQKEAKEFKEKLDAAFSEISQKDAHAKELKNQLEEPSDDLLNIAASRKKLQLVPLVEYKTLQDQISRLKQHFEDPPTDFIYEKARTKNMTVVPADEYSDILSQIKKLKSDVTQHETHKSELQNQLQSVQDTHQKAVDDHVSSMAMLKSESTKQIEDLQKELESAHDTHKKALDDHAASIAELKGQSSKEIKNLQQLIDSPSTDYIKQKSDSLGLVAVERVSYDETISKWKSQVDHLTTELSKTKADFEKQISNPSLEYVQQNAEKHGHRAVEIKSHDADLAKLAALSASVIALESKLAKTTAEYEKTIENPSLEYIQKKAGAHGHKVVHAESHDQSLAQLRAKISSLESDISSLKEEASEKQAVSDQVVKNLKERLAILQSKNDELNSKLVASQQEIEQLKIEIQSHQKQISAPTEKYLIEHGTKHGLVVLPKAAHAALLEKSNRTVHDLASEGGYVVLKNDEHKELYEKAHDPSIDHITCIAESKGHVAVPTDDFKLLQKKANRSLDEIATEHNIVAVPADDHGELLRKLNKPTFAELEAASKSLGLVCIPEEQYKKVVSLANEPSADHLSLKAKALALVLVPESELSKLREDSAKLPSELKNVQSLEADVSLLKEDAAKKEKYIEQLTVALNEKERDLQREPILPKDSLLKQAAALGLVALTTSEHKSLKFPSKDVIAQQAESHDHIILPAGEYATLREKASKTLDDLANDARKVVLSYDEHDSLVNPTRDTLESHAKSQNLALVDDSTLDLLKKKSERTVQDLAEESGKIVLDPVEHAQLVDPPREVLESHASKLSCTLVPKSTLAELQKKSSRSARDLAEQEELILLTPAEHQKMVSPSRDDIANAATALGLSVIDNDDLQQMRVTIETPKLAFLTTKADSLGMSLVEKKRLSELVAHSNKSIEDHAKENGFVLMTTEKHKQLVHPDLDKVRAYAKNIDHVLIPKEDHAKLKDVSTLDVNDMTDRLKALGHVAIPEEEYSRLKDVSALTISDITPRLADLDHIAVPKAELSRLKDVDTLEVSDLTSRLSSLDHVAIPKDEHSKLKNIDHLEIDAFSDRLRSLGHVALPEEEFKKLKDLDSLEVHDFTNRLKTLGHVAVATGVYEKLAAGPTKDDITELCEKHGLRPLDKDIFEKLNSHESIISRAAELGLIAIPREDFDILKAKAEDPDKQTLEGHASNIGCVLIGKNEYESLQKITKKDLDAKAQKIDHVLITKAEYDDILGKMKELERAPLSPPAPTTPPSKFAATKDYFETVSRSGEKDSRKAKVFESAKSLGFVPVAADEYKHLLEHQKEHVVTKSDIYQKAKDFNLTVLPHDEYKVLLKSRQRDDLSLDEIKKNAQTFGFKLTPVAEPGSADTTRARGAGFTLLDSHSTTTLSSALNESEFTDALSRQPSNASTIPAGDNELHGLSIDEIRLQASAYGYTLVSVEDAQGNRATPDLLHDGASIADDEDDQTDDEHHDTLVVHDHAAAPTKEALSSQAHELGLVVLDQSDYDRLTSTDIDQLQLEEKAKALGMRVVSEADYSSFENPQEDKLRELSSKMGLLTLTQSEIDSIEQKAAADVRPDDVVTRENITQLGEKMQLKVIPSEEYADLVRKSKPSVLSKEDVERKAGELGLVTMSADQFDELKEKAAENASWSKEKIAAVAGAIGLSVIGTSELSNLKKPKTQLELSQEAEALGLSVIPVTELQKLTESLKLSDDPAYMKSKLESLGITSVPKDEYDALVDSAREISKPDLITRAGSMGLVVLPVSEHATLMEKSKDITKNELVLKAGSMGLVALPAEEHESLLQKSKDLTRDELLAHVQAMGLVAIDSDELENLKSRTQSSTHPLSVPAPIVTSVAKDLPPSAITKEDIIAKSAEFDMVALPKSEFELMKMQSRPDSMLSKSDIVQRAMEYDLVAVSKEELEDLRSKAQSNREISLASKASVNDLEAPNYAAEDVESWAKSHDMLLIPEDAFVATNISRIPDPNNVVVLPVTYYNKLTKSETFSLDKVTNDELQAQARKRGFYLSTHSADYNNANDHLTRKNTITSLSSSSSRKNLADSAALAAAAELDQHSRVSRASSKGPSRSSSVAAAIPRDASIDAGLSLMTNASLSEPNIIPALTQTVIGEYLFKYYRRLGPLSSISESRHERYFWIHPYTLTLYWSSTNPVLGDPSAHKTRAAAIIGVESVEDNNPLPAGLYHKSIVVHSQNRSVRFTCPTRQRHNIWYNSLRYLIQRSMDGINLENDLGLPVQESRGRI</sequence>
<feature type="region of interest" description="Disordered" evidence="2">
    <location>
        <begin position="1"/>
        <end position="90"/>
    </location>
</feature>
<feature type="coiled-coil region" evidence="1">
    <location>
        <begin position="301"/>
        <end position="328"/>
    </location>
</feature>
<feature type="compositionally biased region" description="Polar residues" evidence="2">
    <location>
        <begin position="40"/>
        <end position="49"/>
    </location>
</feature>
<dbReference type="PROSITE" id="PS50003">
    <property type="entry name" value="PH_DOMAIN"/>
    <property type="match status" value="1"/>
</dbReference>
<dbReference type="PhylomeDB" id="A0A061B0Y4"/>
<feature type="coiled-coil region" evidence="1">
    <location>
        <begin position="493"/>
        <end position="527"/>
    </location>
</feature>
<dbReference type="InterPro" id="IPR024774">
    <property type="entry name" value="PH_dom-Mcp5-type"/>
</dbReference>
<dbReference type="PANTHER" id="PTHR28190:SF1">
    <property type="entry name" value="NUCLEAR MIGRATION PROTEIN NUM1"/>
    <property type="match status" value="1"/>
</dbReference>
<keyword evidence="1" id="KW-0175">Coiled coil</keyword>
<feature type="coiled-coil region" evidence="1">
    <location>
        <begin position="613"/>
        <end position="683"/>
    </location>
</feature>
<dbReference type="Pfam" id="PF12814">
    <property type="entry name" value="Mcp5_PH"/>
    <property type="match status" value="1"/>
</dbReference>
<feature type="compositionally biased region" description="Polar residues" evidence="2">
    <location>
        <begin position="332"/>
        <end position="349"/>
    </location>
</feature>
<name>A0A061B0Y4_CYBFA</name>
<dbReference type="VEuPathDB" id="FungiDB:BON22_2842"/>
<dbReference type="GO" id="GO:0005739">
    <property type="term" value="C:mitochondrion"/>
    <property type="evidence" value="ECO:0007669"/>
    <property type="project" value="TreeGrafter"/>
</dbReference>
<gene>
    <name evidence="4" type="ORF">CYFA0S_11e00782g</name>
</gene>
<feature type="region of interest" description="Disordered" evidence="2">
    <location>
        <begin position="1950"/>
        <end position="1972"/>
    </location>
</feature>
<feature type="coiled-coil region" evidence="1">
    <location>
        <begin position="799"/>
        <end position="919"/>
    </location>
</feature>
<dbReference type="InterPro" id="IPR001849">
    <property type="entry name" value="PH_domain"/>
</dbReference>
<feature type="region of interest" description="Disordered" evidence="2">
    <location>
        <begin position="331"/>
        <end position="355"/>
    </location>
</feature>
<dbReference type="GO" id="GO:0015631">
    <property type="term" value="F:tubulin binding"/>
    <property type="evidence" value="ECO:0007669"/>
    <property type="project" value="TreeGrafter"/>
</dbReference>
<evidence type="ECO:0000256" key="2">
    <source>
        <dbReference type="SAM" id="MobiDB-lite"/>
    </source>
</evidence>
<evidence type="ECO:0000313" key="4">
    <source>
        <dbReference type="EMBL" id="CDR43150.1"/>
    </source>
</evidence>
<proteinExistence type="predicted"/>
<feature type="region of interest" description="Disordered" evidence="2">
    <location>
        <begin position="393"/>
        <end position="412"/>
    </location>
</feature>
<evidence type="ECO:0000259" key="3">
    <source>
        <dbReference type="PROSITE" id="PS50003"/>
    </source>
</evidence>
<feature type="domain" description="PH" evidence="3">
    <location>
        <begin position="2632"/>
        <end position="2734"/>
    </location>
</feature>
<dbReference type="GO" id="GO:0005543">
    <property type="term" value="F:phospholipid binding"/>
    <property type="evidence" value="ECO:0007669"/>
    <property type="project" value="InterPro"/>
</dbReference>
<dbReference type="CDD" id="cd13365">
    <property type="entry name" value="PH_PLC_plant-like"/>
    <property type="match status" value="1"/>
</dbReference>
<dbReference type="PANTHER" id="PTHR28190">
    <property type="entry name" value="NUCLEAR MIGRATION PROTEIN NUM1"/>
    <property type="match status" value="1"/>
</dbReference>
<feature type="compositionally biased region" description="Polar residues" evidence="2">
    <location>
        <begin position="21"/>
        <end position="30"/>
    </location>
</feature>
<dbReference type="SMART" id="SM00233">
    <property type="entry name" value="PH"/>
    <property type="match status" value="1"/>
</dbReference>
<protein>
    <submittedName>
        <fullName evidence="4">CYFA0S11e00782g1_1</fullName>
    </submittedName>
</protein>
<evidence type="ECO:0000256" key="1">
    <source>
        <dbReference type="SAM" id="Coils"/>
    </source>
</evidence>
<dbReference type="InterPro" id="IPR053005">
    <property type="entry name" value="Nuclear_Pos-Cytoskel_Interact"/>
</dbReference>
<dbReference type="SUPFAM" id="SSF50729">
    <property type="entry name" value="PH domain-like"/>
    <property type="match status" value="1"/>
</dbReference>
<organism evidence="4">
    <name type="scientific">Cyberlindnera fabianii</name>
    <name type="common">Yeast</name>
    <name type="synonym">Hansenula fabianii</name>
    <dbReference type="NCBI Taxonomy" id="36022"/>
    <lineage>
        <taxon>Eukaryota</taxon>
        <taxon>Fungi</taxon>
        <taxon>Dikarya</taxon>
        <taxon>Ascomycota</taxon>
        <taxon>Saccharomycotina</taxon>
        <taxon>Saccharomycetes</taxon>
        <taxon>Phaffomycetales</taxon>
        <taxon>Phaffomycetaceae</taxon>
        <taxon>Cyberlindnera</taxon>
    </lineage>
</organism>
<dbReference type="OrthoDB" id="3981091at2759"/>
<accession>A0A061B0Y4</accession>
<dbReference type="GO" id="GO:0032065">
    <property type="term" value="P:maintenance of protein location in cell cortex"/>
    <property type="evidence" value="ECO:0007669"/>
    <property type="project" value="InterPro"/>
</dbReference>
<reference evidence="4" key="1">
    <citation type="journal article" date="2014" name="Genome Announc.">
        <title>Genome sequence of the yeast Cyberlindnera fabianii (Hansenula fabianii).</title>
        <authorList>
            <person name="Freel K.C."/>
            <person name="Sarilar V."/>
            <person name="Neuveglise C."/>
            <person name="Devillers H."/>
            <person name="Friedrich A."/>
            <person name="Schacherer J."/>
        </authorList>
    </citation>
    <scope>NUCLEOTIDE SEQUENCE</scope>
    <source>
        <strain evidence="4">YJS4271</strain>
    </source>
</reference>
<dbReference type="EMBL" id="LK052896">
    <property type="protein sequence ID" value="CDR43150.1"/>
    <property type="molecule type" value="Genomic_DNA"/>
</dbReference>
<dbReference type="GO" id="GO:0000226">
    <property type="term" value="P:microtubule cytoskeleton organization"/>
    <property type="evidence" value="ECO:0007669"/>
    <property type="project" value="TreeGrafter"/>
</dbReference>
<feature type="coiled-coil region" evidence="1">
    <location>
        <begin position="100"/>
        <end position="257"/>
    </location>
</feature>